<gene>
    <name evidence="1" type="ORF">BaRGS_00015671</name>
</gene>
<comment type="caution">
    <text evidence="1">The sequence shown here is derived from an EMBL/GenBank/DDBJ whole genome shotgun (WGS) entry which is preliminary data.</text>
</comment>
<keyword evidence="2" id="KW-1185">Reference proteome</keyword>
<evidence type="ECO:0000313" key="2">
    <source>
        <dbReference type="Proteomes" id="UP001519460"/>
    </source>
</evidence>
<proteinExistence type="predicted"/>
<sequence>MLVQIRSSVNGYGTDETEHAFCTIQTLKLAVSRDLFRAVQCKIADLRGRAGVKPFAPKRALVSTRQCRTFAPFSKTAYSANLTEIQSANTARYVRRRARHYFTVPDRRSWLDENGYKETDIVRYLATLEGSADGNPV</sequence>
<dbReference type="Proteomes" id="UP001519460">
    <property type="component" value="Unassembled WGS sequence"/>
</dbReference>
<organism evidence="1 2">
    <name type="scientific">Batillaria attramentaria</name>
    <dbReference type="NCBI Taxonomy" id="370345"/>
    <lineage>
        <taxon>Eukaryota</taxon>
        <taxon>Metazoa</taxon>
        <taxon>Spiralia</taxon>
        <taxon>Lophotrochozoa</taxon>
        <taxon>Mollusca</taxon>
        <taxon>Gastropoda</taxon>
        <taxon>Caenogastropoda</taxon>
        <taxon>Sorbeoconcha</taxon>
        <taxon>Cerithioidea</taxon>
        <taxon>Batillariidae</taxon>
        <taxon>Batillaria</taxon>
    </lineage>
</organism>
<evidence type="ECO:0000313" key="1">
    <source>
        <dbReference type="EMBL" id="KAK7493150.1"/>
    </source>
</evidence>
<protein>
    <submittedName>
        <fullName evidence="1">Uncharacterized protein</fullName>
    </submittedName>
</protein>
<reference evidence="1 2" key="1">
    <citation type="journal article" date="2023" name="Sci. Data">
        <title>Genome assembly of the Korean intertidal mud-creeper Batillaria attramentaria.</title>
        <authorList>
            <person name="Patra A.K."/>
            <person name="Ho P.T."/>
            <person name="Jun S."/>
            <person name="Lee S.J."/>
            <person name="Kim Y."/>
            <person name="Won Y.J."/>
        </authorList>
    </citation>
    <scope>NUCLEOTIDE SEQUENCE [LARGE SCALE GENOMIC DNA]</scope>
    <source>
        <strain evidence="1">Wonlab-2016</strain>
    </source>
</reference>
<accession>A0ABD0L200</accession>
<dbReference type="EMBL" id="JACVVK020000096">
    <property type="protein sequence ID" value="KAK7493150.1"/>
    <property type="molecule type" value="Genomic_DNA"/>
</dbReference>
<name>A0ABD0L200_9CAEN</name>
<dbReference type="AlphaFoldDB" id="A0ABD0L200"/>